<organism evidence="1">
    <name type="scientific">hydrothermal vent metagenome</name>
    <dbReference type="NCBI Taxonomy" id="652676"/>
    <lineage>
        <taxon>unclassified sequences</taxon>
        <taxon>metagenomes</taxon>
        <taxon>ecological metagenomes</taxon>
    </lineage>
</organism>
<evidence type="ECO:0000313" key="1">
    <source>
        <dbReference type="EMBL" id="VAX42209.1"/>
    </source>
</evidence>
<name>A0A3B1DIF9_9ZZZZ</name>
<gene>
    <name evidence="1" type="ORF">MNBD_PLANCTO02-188</name>
</gene>
<reference evidence="1" key="1">
    <citation type="submission" date="2018-06" db="EMBL/GenBank/DDBJ databases">
        <authorList>
            <person name="Zhirakovskaya E."/>
        </authorList>
    </citation>
    <scope>NUCLEOTIDE SEQUENCE</scope>
</reference>
<proteinExistence type="predicted"/>
<protein>
    <submittedName>
        <fullName evidence="1">Uncharacterized protein</fullName>
    </submittedName>
</protein>
<dbReference type="EMBL" id="UOGL01000633">
    <property type="protein sequence ID" value="VAX42209.1"/>
    <property type="molecule type" value="Genomic_DNA"/>
</dbReference>
<dbReference type="AlphaFoldDB" id="A0A3B1DIF9"/>
<accession>A0A3B1DIF9</accession>
<sequence>MLNKVFFTMRLTIIFTLFLWLGPPLNVFAADKGPQKAFFAYGQVKEAVYAIHTEMSISKNAKRDRVLDNWKKNPLVIYSFTFRESKTRFKVGDSRIEVPLKGDLYDLKTLNISSSNSVDFRRGRTLVFTHGGVLPVGMKAFKAGDTFAIFPSASETLFFPVFKETGMTLRRGQKWKFTAMPCIVTPSVGLKIFQNKLKVQDLPPTIIHSHWRGWEKMNGYECAVIDFFFNVKSKDEFKEGKEEGEYSLKGTSYFSHDLGLPIVTTLDAKSFSTDKNGKKKSYNFHRREVLVSVQPMDGKKQTIKKDKPPTD</sequence>
<feature type="non-terminal residue" evidence="1">
    <location>
        <position position="311"/>
    </location>
</feature>